<reference evidence="1 2" key="1">
    <citation type="journal article" date="2022" name="bioRxiv">
        <title>The genome of the oomycete Peronosclerospora sorghi, a cosmopolitan pathogen of maize and sorghum, is inflated with dispersed pseudogenes.</title>
        <authorList>
            <person name="Fletcher K."/>
            <person name="Martin F."/>
            <person name="Isakeit T."/>
            <person name="Cavanaugh K."/>
            <person name="Magill C."/>
            <person name="Michelmore R."/>
        </authorList>
    </citation>
    <scope>NUCLEOTIDE SEQUENCE [LARGE SCALE GENOMIC DNA]</scope>
    <source>
        <strain evidence="1">P6</strain>
    </source>
</reference>
<accession>A0ACC0W5I7</accession>
<gene>
    <name evidence="1" type="ORF">PsorP6_005897</name>
</gene>
<comment type="caution">
    <text evidence="1">The sequence shown here is derived from an EMBL/GenBank/DDBJ whole genome shotgun (WGS) entry which is preliminary data.</text>
</comment>
<dbReference type="EMBL" id="CM047583">
    <property type="protein sequence ID" value="KAI9914125.1"/>
    <property type="molecule type" value="Genomic_DNA"/>
</dbReference>
<evidence type="ECO:0000313" key="2">
    <source>
        <dbReference type="Proteomes" id="UP001163321"/>
    </source>
</evidence>
<evidence type="ECO:0000313" key="1">
    <source>
        <dbReference type="EMBL" id="KAI9914125.1"/>
    </source>
</evidence>
<name>A0ACC0W5I7_9STRA</name>
<organism evidence="1 2">
    <name type="scientific">Peronosclerospora sorghi</name>
    <dbReference type="NCBI Taxonomy" id="230839"/>
    <lineage>
        <taxon>Eukaryota</taxon>
        <taxon>Sar</taxon>
        <taxon>Stramenopiles</taxon>
        <taxon>Oomycota</taxon>
        <taxon>Peronosporomycetes</taxon>
        <taxon>Peronosporales</taxon>
        <taxon>Peronosporaceae</taxon>
        <taxon>Peronosclerospora</taxon>
    </lineage>
</organism>
<proteinExistence type="predicted"/>
<protein>
    <submittedName>
        <fullName evidence="1">Uncharacterized protein</fullName>
    </submittedName>
</protein>
<dbReference type="Proteomes" id="UP001163321">
    <property type="component" value="Chromosome 4"/>
</dbReference>
<keyword evidence="2" id="KW-1185">Reference proteome</keyword>
<sequence>MEDFGVAMCHPSALMEYAKGPQGLDSSNPKVRSAAILAKRHILAARSRVASILNLKSWKTALAETVKAAFDKAGYDPDKAQSSVKRRVKDQEDAAPSRDDTAALTKELLDKLKNESDKGEWKQLSEALDKIQDIYERAGCAIAFTRPGQDVVRLLKSPLSDANAISRSNRRMCLRRSRRV</sequence>